<evidence type="ECO:0000256" key="3">
    <source>
        <dbReference type="ARBA" id="ARBA00022833"/>
    </source>
</evidence>
<evidence type="ECO:0000256" key="1">
    <source>
        <dbReference type="ARBA" id="ARBA00022723"/>
    </source>
</evidence>
<comment type="caution">
    <text evidence="6">The sequence shown here is derived from an EMBL/GenBank/DDBJ whole genome shotgun (WGS) entry which is preliminary data.</text>
</comment>
<protein>
    <recommendedName>
        <fullName evidence="5">MYND-type domain-containing protein</fullName>
    </recommendedName>
</protein>
<keyword evidence="3" id="KW-0862">Zinc</keyword>
<evidence type="ECO:0000256" key="4">
    <source>
        <dbReference type="PROSITE-ProRule" id="PRU00134"/>
    </source>
</evidence>
<accession>A0ABR3FTZ9</accession>
<organism evidence="6 7">
    <name type="scientific">Marasmius crinis-equi</name>
    <dbReference type="NCBI Taxonomy" id="585013"/>
    <lineage>
        <taxon>Eukaryota</taxon>
        <taxon>Fungi</taxon>
        <taxon>Dikarya</taxon>
        <taxon>Basidiomycota</taxon>
        <taxon>Agaricomycotina</taxon>
        <taxon>Agaricomycetes</taxon>
        <taxon>Agaricomycetidae</taxon>
        <taxon>Agaricales</taxon>
        <taxon>Marasmiineae</taxon>
        <taxon>Marasmiaceae</taxon>
        <taxon>Marasmius</taxon>
    </lineage>
</organism>
<evidence type="ECO:0000313" key="6">
    <source>
        <dbReference type="EMBL" id="KAL0578972.1"/>
    </source>
</evidence>
<dbReference type="Pfam" id="PF01753">
    <property type="entry name" value="zf-MYND"/>
    <property type="match status" value="1"/>
</dbReference>
<keyword evidence="7" id="KW-1185">Reference proteome</keyword>
<gene>
    <name evidence="6" type="ORF">V5O48_003012</name>
</gene>
<keyword evidence="2 4" id="KW-0863">Zinc-finger</keyword>
<dbReference type="SUPFAM" id="SSF144232">
    <property type="entry name" value="HIT/MYND zinc finger-like"/>
    <property type="match status" value="1"/>
</dbReference>
<dbReference type="Proteomes" id="UP001465976">
    <property type="component" value="Unassembled WGS sequence"/>
</dbReference>
<evidence type="ECO:0000256" key="2">
    <source>
        <dbReference type="ARBA" id="ARBA00022771"/>
    </source>
</evidence>
<proteinExistence type="predicted"/>
<evidence type="ECO:0000313" key="7">
    <source>
        <dbReference type="Proteomes" id="UP001465976"/>
    </source>
</evidence>
<dbReference type="Gene3D" id="6.10.140.2220">
    <property type="match status" value="1"/>
</dbReference>
<dbReference type="PROSITE" id="PS50865">
    <property type="entry name" value="ZF_MYND_2"/>
    <property type="match status" value="1"/>
</dbReference>
<sequence length="596" mass="68524">MAHTGNVPNTIRCIFRLRELGSPPTTFNFTNPSSKVETAVDMFGFLASHVSNDRSTSHRIRTHWDTGISTWVVFVLHHIILNRQQPLHFDSSFERSVGSLCEILRFSDEDTTWIENATPGLLHSIVQGWYRLMDIEHALVHEWSVTLHTFLQLRSASLPILPSSTSPILYPENAGLGQILLRNLKRHIRTLRSKTVRHLTDLHRFLMLLSKVSILPLLDKSNVLSTITVVCRLTDILLLAKKKRLQNGTVNSRIYRDAHGLVLMAFNIMLSCMHQPFRMDKLLKHKFLTSILYADSRYFCLDRLTSPPETKIGHLSAQVIKEVSTFLVYPVLLRSFIRSRRNLRLTKETFVDVGAGELWEAWTDADQKASTFYTVLQHVRKTATLCSYAKCPLIRASPEECQKTRYRRCLGCNSVVYCSRGCRANDWAAEHRGKCTEIANNKKDGFSPIMRDDVRFFAYVLEDHLRRFANEISQHFSSSFDSFMGYKYNDLAFSAENRKPILFIDFDTPKLPLATDARSLDQGTIDEWTKTGYFCGSAWLSSVFEQWQRIEPTEIFVMASFPRSQGVAWPYVTVVDFPLKDDLRFVFDILDDAVFP</sequence>
<feature type="domain" description="MYND-type" evidence="5">
    <location>
        <begin position="398"/>
        <end position="435"/>
    </location>
</feature>
<reference evidence="6 7" key="1">
    <citation type="submission" date="2024-02" db="EMBL/GenBank/DDBJ databases">
        <title>A draft genome for the cacao thread blight pathogen Marasmius crinis-equi.</title>
        <authorList>
            <person name="Cohen S.P."/>
            <person name="Baruah I.K."/>
            <person name="Amoako-Attah I."/>
            <person name="Bukari Y."/>
            <person name="Meinhardt L.W."/>
            <person name="Bailey B.A."/>
        </authorList>
    </citation>
    <scope>NUCLEOTIDE SEQUENCE [LARGE SCALE GENOMIC DNA]</scope>
    <source>
        <strain evidence="6 7">GH-76</strain>
    </source>
</reference>
<name>A0ABR3FTZ9_9AGAR</name>
<keyword evidence="1" id="KW-0479">Metal-binding</keyword>
<dbReference type="InterPro" id="IPR002893">
    <property type="entry name" value="Znf_MYND"/>
</dbReference>
<evidence type="ECO:0000259" key="5">
    <source>
        <dbReference type="PROSITE" id="PS50865"/>
    </source>
</evidence>
<dbReference type="EMBL" id="JBAHYK010000076">
    <property type="protein sequence ID" value="KAL0578972.1"/>
    <property type="molecule type" value="Genomic_DNA"/>
</dbReference>